<gene>
    <name evidence="2" type="ORF">CHUDEA6_4090</name>
    <name evidence="3" type="ORF">GY17_00000427</name>
</gene>
<keyword evidence="4" id="KW-1185">Reference proteome</keyword>
<feature type="compositionally biased region" description="Low complexity" evidence="1">
    <location>
        <begin position="239"/>
        <end position="252"/>
    </location>
</feature>
<dbReference type="EMBL" id="LN877952">
    <property type="protein sequence ID" value="CUV06834.1"/>
    <property type="molecule type" value="Genomic_DNA"/>
</dbReference>
<evidence type="ECO:0000313" key="2">
    <source>
        <dbReference type="EMBL" id="CUV06834.1"/>
    </source>
</evidence>
<evidence type="ECO:0000256" key="1">
    <source>
        <dbReference type="SAM" id="MobiDB-lite"/>
    </source>
</evidence>
<organism evidence="2">
    <name type="scientific">Cryptosporidium hominis</name>
    <dbReference type="NCBI Taxonomy" id="237895"/>
    <lineage>
        <taxon>Eukaryota</taxon>
        <taxon>Sar</taxon>
        <taxon>Alveolata</taxon>
        <taxon>Apicomplexa</taxon>
        <taxon>Conoidasida</taxon>
        <taxon>Coccidia</taxon>
        <taxon>Eucoccidiorida</taxon>
        <taxon>Eimeriorina</taxon>
        <taxon>Cryptosporidiidae</taxon>
        <taxon>Cryptosporidium</taxon>
    </lineage>
</organism>
<dbReference type="VEuPathDB" id="CryptoDB:CHUDEA6_4090"/>
<dbReference type="AlphaFoldDB" id="A0A0S4TH98"/>
<dbReference type="VEuPathDB" id="CryptoDB:ChTU502y2012_417g0180"/>
<evidence type="ECO:0000313" key="3">
    <source>
        <dbReference type="EMBL" id="PPS97578.1"/>
    </source>
</evidence>
<evidence type="ECO:0000313" key="4">
    <source>
        <dbReference type="Proteomes" id="UP001429100"/>
    </source>
</evidence>
<dbReference type="EMBL" id="JTAI01000007">
    <property type="protein sequence ID" value="PPS97578.1"/>
    <property type="molecule type" value="Genomic_DNA"/>
</dbReference>
<sequence>MEFLIRSEVIKNEENNTVKSLLKNLLEILELAFQESIMNIDGLVEQQIRNLERYGRFIGSTKLLEEVSIHDARKIVHIGHPKYKLNDIVNKASKLRDNLKGNGMDPLGIIRFNNPNHVTDLNNNAKSFSINQITENKNEENLTLDLLLFEETQNYEERYLISNEIHDYYCYGNHEYNLILNNFYKDYELGILEEFNTHNFDIDLNIDSNSDSIYKIESNPSSNSNSGLEVEEIPISHQSFGSSSSLESSPCSQYKPKSQTNYKLDSNSNSEENISHSWSTVLTPQNTKISEESLDRFVNRSISKLKPDQKEIISIDKGEESPDVLKAIGYCHTSSFYTVKSLE</sequence>
<feature type="region of interest" description="Disordered" evidence="1">
    <location>
        <begin position="239"/>
        <end position="270"/>
    </location>
</feature>
<dbReference type="Proteomes" id="UP001429100">
    <property type="component" value="Unassembled WGS sequence"/>
</dbReference>
<reference evidence="3 4" key="1">
    <citation type="submission" date="2014-11" db="EMBL/GenBank/DDBJ databases">
        <title>Comparative genomic analysis of Cryptosporidium hominis reveals occurrence of genetic recombination in virulent subtypes.</title>
        <authorList>
            <person name="Guo Y."/>
            <person name="Tang K."/>
            <person name="Frace M."/>
            <person name="Li N."/>
            <person name="Roellig D.M."/>
            <person name="Sammons S."/>
            <person name="Knipe K."/>
            <person name="Rowe L."/>
            <person name="Feng Y."/>
            <person name="Xiao L."/>
        </authorList>
    </citation>
    <scope>NUCLEOTIDE SEQUENCE [LARGE SCALE GENOMIC DNA]</scope>
    <source>
        <strain evidence="3">30976</strain>
    </source>
</reference>
<dbReference type="VEuPathDB" id="CryptoDB:Chro.60470"/>
<reference evidence="2" key="2">
    <citation type="submission" date="2015-08" db="EMBL/GenBank/DDBJ databases">
        <authorList>
            <person name="Babu N.S."/>
            <person name="Beckwith C.J."/>
            <person name="Beseler K.G."/>
            <person name="Brison A."/>
            <person name="Carone J.V."/>
            <person name="Caskin T.P."/>
            <person name="Diamond M."/>
            <person name="Durham M.E."/>
            <person name="Foxe J.M."/>
            <person name="Go M."/>
            <person name="Henderson B.A."/>
            <person name="Jones I.B."/>
            <person name="McGettigan J.A."/>
            <person name="Micheletti S.J."/>
            <person name="Nasrallah M.E."/>
            <person name="Ortiz D."/>
            <person name="Piller C.R."/>
            <person name="Privatt S.R."/>
            <person name="Schneider S.L."/>
            <person name="Sharp S."/>
            <person name="Smith T.C."/>
            <person name="Stanton J.D."/>
            <person name="Ullery H.E."/>
            <person name="Wilson R.J."/>
            <person name="Serrano M.G."/>
            <person name="Buck G."/>
            <person name="Lee V."/>
            <person name="Wang Y."/>
            <person name="Carvalho R."/>
            <person name="Voegtly L."/>
            <person name="Shi R."/>
            <person name="Duckworth R."/>
            <person name="Johnson A."/>
            <person name="Loviza R."/>
            <person name="Walstead R."/>
            <person name="Shah Z."/>
            <person name="Kiflezghi M."/>
            <person name="Wade K."/>
            <person name="Ball S.L."/>
            <person name="Bradley K.W."/>
            <person name="Asai D.J."/>
            <person name="Bowman C.A."/>
            <person name="Russell D.A."/>
            <person name="Pope W.H."/>
            <person name="Jacobs-Sera D."/>
            <person name="Hendrix R.W."/>
            <person name="Hatfull G.F."/>
        </authorList>
    </citation>
    <scope>NUCLEOTIDE SEQUENCE [LARGE SCALE GENOMIC DNA]</scope>
</reference>
<accession>A0A0S4TH98</accession>
<dbReference type="Proteomes" id="UP000199752">
    <property type="component" value="Chromosome 6"/>
</dbReference>
<dbReference type="OrthoDB" id="342668at2759"/>
<feature type="compositionally biased region" description="Polar residues" evidence="1">
    <location>
        <begin position="255"/>
        <end position="265"/>
    </location>
</feature>
<dbReference type="VEuPathDB" id="CryptoDB:GY17_00000427"/>
<reference evidence="3 4" key="3">
    <citation type="submission" date="2017-10" db="EMBL/GenBank/DDBJ databases">
        <title>Consistent, comparative and evidence-based genome annotation and re-annotation for the closely-related species, Cryptosporidium parvum, C. hominis and C. tyzzeri.</title>
        <authorList>
            <person name="Baptista R.P."/>
            <person name="Li Y."/>
            <person name="Sateriale A."/>
            <person name="Striepen B."/>
            <person name="Kissinger J.C."/>
        </authorList>
    </citation>
    <scope>NUCLEOTIDE SEQUENCE [LARGE SCALE GENOMIC DNA]</scope>
    <source>
        <strain evidence="3">30976</strain>
    </source>
</reference>
<proteinExistence type="predicted"/>
<protein>
    <submittedName>
        <fullName evidence="2">Uncharacterized protein</fullName>
    </submittedName>
</protein>
<name>A0A0S4TH98_CRYHO</name>